<reference evidence="7 8" key="1">
    <citation type="submission" date="2017-10" db="EMBL/GenBank/DDBJ databases">
        <title>Paenichitinophaga pekingensis gen. nov., sp. nov., isolated from activated sludge.</title>
        <authorList>
            <person name="Jin D."/>
            <person name="Kong X."/>
            <person name="Deng Y."/>
            <person name="Bai Z."/>
        </authorList>
    </citation>
    <scope>NUCLEOTIDE SEQUENCE [LARGE SCALE GENOMIC DNA]</scope>
    <source>
        <strain evidence="7 8">13</strain>
    </source>
</reference>
<gene>
    <name evidence="7" type="ORF">COR50_09195</name>
</gene>
<keyword evidence="5 6" id="KW-0472">Membrane</keyword>
<dbReference type="PANTHER" id="PTHR33529:SF8">
    <property type="entry name" value="PERMEASE, YJGP_YJGQ FAMILY"/>
    <property type="match status" value="1"/>
</dbReference>
<feature type="transmembrane region" description="Helical" evidence="6">
    <location>
        <begin position="115"/>
        <end position="133"/>
    </location>
</feature>
<dbReference type="GO" id="GO:0015920">
    <property type="term" value="P:lipopolysaccharide transport"/>
    <property type="evidence" value="ECO:0007669"/>
    <property type="project" value="TreeGrafter"/>
</dbReference>
<feature type="transmembrane region" description="Helical" evidence="6">
    <location>
        <begin position="21"/>
        <end position="48"/>
    </location>
</feature>
<protein>
    <submittedName>
        <fullName evidence="7">Permease</fullName>
    </submittedName>
</protein>
<organism evidence="7 8">
    <name type="scientific">Chitinophaga caeni</name>
    <dbReference type="NCBI Taxonomy" id="2029983"/>
    <lineage>
        <taxon>Bacteria</taxon>
        <taxon>Pseudomonadati</taxon>
        <taxon>Bacteroidota</taxon>
        <taxon>Chitinophagia</taxon>
        <taxon>Chitinophagales</taxon>
        <taxon>Chitinophagaceae</taxon>
        <taxon>Chitinophaga</taxon>
    </lineage>
</organism>
<dbReference type="PANTHER" id="PTHR33529">
    <property type="entry name" value="SLR0882 PROTEIN-RELATED"/>
    <property type="match status" value="1"/>
</dbReference>
<keyword evidence="8" id="KW-1185">Reference proteome</keyword>
<feature type="transmembrane region" description="Helical" evidence="6">
    <location>
        <begin position="68"/>
        <end position="94"/>
    </location>
</feature>
<feature type="transmembrane region" description="Helical" evidence="6">
    <location>
        <begin position="291"/>
        <end position="312"/>
    </location>
</feature>
<evidence type="ECO:0000256" key="1">
    <source>
        <dbReference type="ARBA" id="ARBA00004651"/>
    </source>
</evidence>
<dbReference type="EMBL" id="CP023777">
    <property type="protein sequence ID" value="ATL47332.1"/>
    <property type="molecule type" value="Genomic_DNA"/>
</dbReference>
<feature type="transmembrane region" description="Helical" evidence="6">
    <location>
        <begin position="324"/>
        <end position="346"/>
    </location>
</feature>
<name>A0A291QTX4_9BACT</name>
<evidence type="ECO:0000313" key="7">
    <source>
        <dbReference type="EMBL" id="ATL47332.1"/>
    </source>
</evidence>
<dbReference type="KEGG" id="cbae:COR50_09195"/>
<evidence type="ECO:0000256" key="2">
    <source>
        <dbReference type="ARBA" id="ARBA00022475"/>
    </source>
</evidence>
<keyword evidence="2" id="KW-1003">Cell membrane</keyword>
<evidence type="ECO:0000256" key="3">
    <source>
        <dbReference type="ARBA" id="ARBA00022692"/>
    </source>
</evidence>
<evidence type="ECO:0000313" key="8">
    <source>
        <dbReference type="Proteomes" id="UP000220133"/>
    </source>
</evidence>
<keyword evidence="4 6" id="KW-1133">Transmembrane helix</keyword>
<accession>A0A291QTX4</accession>
<evidence type="ECO:0000256" key="6">
    <source>
        <dbReference type="SAM" id="Phobius"/>
    </source>
</evidence>
<proteinExistence type="predicted"/>
<feature type="transmembrane region" description="Helical" evidence="6">
    <location>
        <begin position="352"/>
        <end position="371"/>
    </location>
</feature>
<comment type="subcellular location">
    <subcellularLocation>
        <location evidence="1">Cell membrane</location>
        <topology evidence="1">Multi-pass membrane protein</topology>
    </subcellularLocation>
</comment>
<evidence type="ECO:0000256" key="4">
    <source>
        <dbReference type="ARBA" id="ARBA00022989"/>
    </source>
</evidence>
<dbReference type="Pfam" id="PF03739">
    <property type="entry name" value="LptF_LptG"/>
    <property type="match status" value="1"/>
</dbReference>
<dbReference type="InterPro" id="IPR005495">
    <property type="entry name" value="LptG/LptF_permease"/>
</dbReference>
<dbReference type="Proteomes" id="UP000220133">
    <property type="component" value="Chromosome"/>
</dbReference>
<dbReference type="GO" id="GO:0043190">
    <property type="term" value="C:ATP-binding cassette (ABC) transporter complex"/>
    <property type="evidence" value="ECO:0007669"/>
    <property type="project" value="TreeGrafter"/>
</dbReference>
<keyword evidence="3 6" id="KW-0812">Transmembrane</keyword>
<dbReference type="AlphaFoldDB" id="A0A291QTX4"/>
<sequence length="376" mass="43518">MGWKWHLYIISAWHYMKKIDWYILWKFIGTFLFCLMVLLVISVVIDITEKVDNFIEHNLTFKQIVFEYYIGFIPHIVALLFPLFIFISVILFTSKMAYRTEIIAILSAGVSFRRFLRPYWVGAILFAVVLWFANQYVVPAANKIRTTFERKYVDKPDENKGKIVDRTFRIDTITYVTLGYFDRQANYGSSFLLQRIRDEKVFFKMRADRANYDTAHLAWKLTGVSMRRIDGLREHVSTVPDTLLKIPFEPSELVVDEKNIEEAMTTPELKKFIAREEIRGSEGLSTFKVELYRRTSAAFAIIVLTIIGAVLASRKVRGGSGFHMALGIVISALYILFLQFSTVFATKASLNPLLAVWIPNFIFGGLAIYLYRKAPK</sequence>
<evidence type="ECO:0000256" key="5">
    <source>
        <dbReference type="ARBA" id="ARBA00023136"/>
    </source>
</evidence>